<evidence type="ECO:0000256" key="1">
    <source>
        <dbReference type="ARBA" id="ARBA00006315"/>
    </source>
</evidence>
<dbReference type="PANTHER" id="PTHR11060">
    <property type="entry name" value="PROTEIN MEMO1"/>
    <property type="match status" value="1"/>
</dbReference>
<dbReference type="InParanoid" id="A0LJS7"/>
<name>A0LJS7_SYNFM</name>
<proteinExistence type="inferred from homology"/>
<feature type="domain" description="AMMECR1" evidence="3">
    <location>
        <begin position="350"/>
        <end position="522"/>
    </location>
</feature>
<dbReference type="HAMAP" id="MF_00645">
    <property type="entry name" value="AMMECR1"/>
    <property type="match status" value="1"/>
</dbReference>
<dbReference type="InterPro" id="IPR002737">
    <property type="entry name" value="MEMO1_fam"/>
</dbReference>
<gene>
    <name evidence="4" type="ordered locus">Sfum_1996</name>
</gene>
<comment type="similarity">
    <text evidence="1 2">Belongs to the MEMO1 family.</text>
</comment>
<protein>
    <recommendedName>
        <fullName evidence="2">MEMO1 family protein Sfum_1996</fullName>
    </recommendedName>
</protein>
<dbReference type="AlphaFoldDB" id="A0LJS7"/>
<dbReference type="InterPro" id="IPR023472">
    <property type="entry name" value="Uncharacterised_MJ0810"/>
</dbReference>
<dbReference type="Proteomes" id="UP000001784">
    <property type="component" value="Chromosome"/>
</dbReference>
<dbReference type="InterPro" id="IPR027485">
    <property type="entry name" value="AMMECR1_N"/>
</dbReference>
<dbReference type="InterPro" id="IPR027623">
    <property type="entry name" value="AmmeMemoSam_A"/>
</dbReference>
<dbReference type="EMBL" id="CP000478">
    <property type="protein sequence ID" value="ABK17679.1"/>
    <property type="molecule type" value="Genomic_DNA"/>
</dbReference>
<dbReference type="InterPro" id="IPR023473">
    <property type="entry name" value="AMMECR1"/>
</dbReference>
<evidence type="ECO:0000313" key="4">
    <source>
        <dbReference type="EMBL" id="ABK17679.1"/>
    </source>
</evidence>
<dbReference type="PANTHER" id="PTHR11060:SF0">
    <property type="entry name" value="PROTEIN MEMO1"/>
    <property type="match status" value="1"/>
</dbReference>
<organism evidence="4 5">
    <name type="scientific">Syntrophobacter fumaroxidans (strain DSM 10017 / MPOB)</name>
    <dbReference type="NCBI Taxonomy" id="335543"/>
    <lineage>
        <taxon>Bacteria</taxon>
        <taxon>Pseudomonadati</taxon>
        <taxon>Thermodesulfobacteriota</taxon>
        <taxon>Syntrophobacteria</taxon>
        <taxon>Syntrophobacterales</taxon>
        <taxon>Syntrophobacteraceae</taxon>
        <taxon>Syntrophobacter</taxon>
    </lineage>
</organism>
<dbReference type="eggNOG" id="COG1355">
    <property type="taxonomic scope" value="Bacteria"/>
</dbReference>
<dbReference type="Gene3D" id="3.30.700.20">
    <property type="entry name" value="Hypothetical protein ph0010, domain 1"/>
    <property type="match status" value="1"/>
</dbReference>
<dbReference type="HOGENOM" id="CLU_045107_0_0_7"/>
<dbReference type="SUPFAM" id="SSF53213">
    <property type="entry name" value="LigB-like"/>
    <property type="match status" value="1"/>
</dbReference>
<accession>A0LJS7</accession>
<dbReference type="STRING" id="335543.Sfum_1996"/>
<dbReference type="HAMAP" id="MF_00055">
    <property type="entry name" value="MEMO1"/>
    <property type="match status" value="1"/>
</dbReference>
<dbReference type="InterPro" id="IPR002733">
    <property type="entry name" value="AMMECR1_domain"/>
</dbReference>
<dbReference type="eggNOG" id="COG2078">
    <property type="taxonomic scope" value="Bacteria"/>
</dbReference>
<dbReference type="Pfam" id="PF01871">
    <property type="entry name" value="AMMECR1"/>
    <property type="match status" value="1"/>
</dbReference>
<dbReference type="Gene3D" id="3.30.1490.150">
    <property type="entry name" value="Hypothetical protein ph0010, domain 2"/>
    <property type="match status" value="1"/>
</dbReference>
<dbReference type="SUPFAM" id="SSF143447">
    <property type="entry name" value="AMMECR1-like"/>
    <property type="match status" value="1"/>
</dbReference>
<dbReference type="Gene3D" id="3.40.830.10">
    <property type="entry name" value="LigB-like"/>
    <property type="match status" value="1"/>
</dbReference>
<dbReference type="KEGG" id="sfu:Sfum_1996"/>
<dbReference type="NCBIfam" id="TIGR00296">
    <property type="entry name" value="TIGR00296 family protein"/>
    <property type="match status" value="1"/>
</dbReference>
<dbReference type="NCBIfam" id="TIGR04336">
    <property type="entry name" value="AmmeMemoSam_B"/>
    <property type="match status" value="1"/>
</dbReference>
<dbReference type="InterPro" id="IPR036071">
    <property type="entry name" value="AMMECR1_dom_sf"/>
</dbReference>
<evidence type="ECO:0000259" key="3">
    <source>
        <dbReference type="PROSITE" id="PS51112"/>
    </source>
</evidence>
<evidence type="ECO:0000313" key="5">
    <source>
        <dbReference type="Proteomes" id="UP000001784"/>
    </source>
</evidence>
<dbReference type="Pfam" id="PF01875">
    <property type="entry name" value="Memo"/>
    <property type="match status" value="1"/>
</dbReference>
<dbReference type="PROSITE" id="PS51112">
    <property type="entry name" value="AMMECR1"/>
    <property type="match status" value="1"/>
</dbReference>
<dbReference type="CDD" id="cd07361">
    <property type="entry name" value="MEMO_like"/>
    <property type="match status" value="1"/>
</dbReference>
<dbReference type="NCBIfam" id="TIGR04335">
    <property type="entry name" value="AmmeMemoSam_A"/>
    <property type="match status" value="1"/>
</dbReference>
<evidence type="ECO:0000256" key="2">
    <source>
        <dbReference type="HAMAP-Rule" id="MF_00055"/>
    </source>
</evidence>
<keyword evidence="5" id="KW-1185">Reference proteome</keyword>
<sequence precursor="true">MNFHNKAYRRFVFLLLGAVLVLFRCPGIQGDGSAAAGAPEQVRKPAIAGTWYPASPVELRKQIEGFLNRVPEPKPRGQLVALISPHAGTIYSGQVAAYGYKLLEKQKFASVIVISPSHRARFEGVATYELGGFQTPLGIVPLDRDLIEALRRRDKRIAHRPEVHSEEHALEIQLPFLQTVLEEFKLVPLIMGEQDFATCKRLAEAIADTVREKRVLVIASSDLSHFHPYERAKALDKVAADRVGALDPQGLSYSLAGGECEACGGGPMVTAMLAAMRLGANSAEVLKVANSGDVTGNKNDARGVVGYMSAALWRGPSGKAGAAGTFDLIAKAEAAGPPESTAAGSNLTAEEKEALHRIAKQAIEAKLRGGPAPSVDKASGNLKEPRGAFVTLHKRGELRGCIGHIITSRPLIETVSEVAVAAAVQDPRFRPVTAEEFKDLDIEISVLTPLRKITGVEEVEVGKHGLVIRRNGASGLLLPQVATQYGWDRRAFLENTCRKAGLPSNAWQDERTEIYVFSAEVF</sequence>
<reference evidence="4 5" key="1">
    <citation type="submission" date="2006-10" db="EMBL/GenBank/DDBJ databases">
        <title>Complete sequence of Syntrophobacter fumaroxidans MPOB.</title>
        <authorList>
            <consortium name="US DOE Joint Genome Institute"/>
            <person name="Copeland A."/>
            <person name="Lucas S."/>
            <person name="Lapidus A."/>
            <person name="Barry K."/>
            <person name="Detter J.C."/>
            <person name="Glavina del Rio T."/>
            <person name="Hammon N."/>
            <person name="Israni S."/>
            <person name="Pitluck S."/>
            <person name="Goltsman E.G."/>
            <person name="Martinez M."/>
            <person name="Schmutz J."/>
            <person name="Larimer F."/>
            <person name="Land M."/>
            <person name="Hauser L."/>
            <person name="Kyrpides N."/>
            <person name="Kim E."/>
            <person name="Boone D.R."/>
            <person name="Brockman F."/>
            <person name="Culley D."/>
            <person name="Ferry J."/>
            <person name="Gunsalus R."/>
            <person name="McInerney M.J."/>
            <person name="Morrison M."/>
            <person name="Plugge C."/>
            <person name="Rohlin L."/>
            <person name="Scholten J."/>
            <person name="Sieber J."/>
            <person name="Stams A.J.M."/>
            <person name="Worm P."/>
            <person name="Henstra A.M."/>
            <person name="Richardson P."/>
        </authorList>
    </citation>
    <scope>NUCLEOTIDE SEQUENCE [LARGE SCALE GENOMIC DNA]</scope>
    <source>
        <strain evidence="5">DSM 10017 / MPOB</strain>
    </source>
</reference>